<keyword evidence="1" id="KW-0732">Signal</keyword>
<dbReference type="Pfam" id="PF13385">
    <property type="entry name" value="Laminin_G_3"/>
    <property type="match status" value="1"/>
</dbReference>
<gene>
    <name evidence="4" type="ORF">COU46_01865</name>
</gene>
<organism evidence="4 5">
    <name type="scientific">Candidatus Niyogibacteria bacterium CG10_big_fil_rev_8_21_14_0_10_42_19</name>
    <dbReference type="NCBI Taxonomy" id="1974725"/>
    <lineage>
        <taxon>Bacteria</taxon>
        <taxon>Candidatus Niyogiibacteriota</taxon>
    </lineage>
</organism>
<dbReference type="InterPro" id="IPR006558">
    <property type="entry name" value="LamG-like"/>
</dbReference>
<dbReference type="SMART" id="SM00560">
    <property type="entry name" value="LamGL"/>
    <property type="match status" value="1"/>
</dbReference>
<keyword evidence="2" id="KW-1015">Disulfide bond</keyword>
<sequence length="160" mass="17017">TWVAWVKEDVAAPAAAGAIVSKRGLESDNTGWYLGQDGGSAYRVSVTQSVATASRYSGTVPATGRWYHVAGVYDASAQTLDIYVNGALDNGTLSGTVPSSQSNSGLNANIGRKPVNNSYEDGLIDEVRIYNRALSQSEITELYRLGAARMKINTPITQRG</sequence>
<evidence type="ECO:0000256" key="2">
    <source>
        <dbReference type="ARBA" id="ARBA00023157"/>
    </source>
</evidence>
<comment type="caution">
    <text evidence="4">The sequence shown here is derived from an EMBL/GenBank/DDBJ whole genome shotgun (WGS) entry which is preliminary data.</text>
</comment>
<evidence type="ECO:0000313" key="4">
    <source>
        <dbReference type="EMBL" id="PIR70372.1"/>
    </source>
</evidence>
<accession>A0A2H0TFQ7</accession>
<dbReference type="SUPFAM" id="SSF49899">
    <property type="entry name" value="Concanavalin A-like lectins/glucanases"/>
    <property type="match status" value="1"/>
</dbReference>
<dbReference type="EMBL" id="PFCN01000022">
    <property type="protein sequence ID" value="PIR70372.1"/>
    <property type="molecule type" value="Genomic_DNA"/>
</dbReference>
<feature type="non-terminal residue" evidence="4">
    <location>
        <position position="160"/>
    </location>
</feature>
<dbReference type="AlphaFoldDB" id="A0A2H0TFQ7"/>
<proteinExistence type="predicted"/>
<feature type="domain" description="LamG-like jellyroll fold" evidence="3">
    <location>
        <begin position="1"/>
        <end position="137"/>
    </location>
</feature>
<dbReference type="InterPro" id="IPR013320">
    <property type="entry name" value="ConA-like_dom_sf"/>
</dbReference>
<dbReference type="Gene3D" id="2.60.120.200">
    <property type="match status" value="1"/>
</dbReference>
<evidence type="ECO:0000256" key="1">
    <source>
        <dbReference type="ARBA" id="ARBA00022729"/>
    </source>
</evidence>
<name>A0A2H0TFQ7_9BACT</name>
<protein>
    <recommendedName>
        <fullName evidence="3">LamG-like jellyroll fold domain-containing protein</fullName>
    </recommendedName>
</protein>
<feature type="non-terminal residue" evidence="4">
    <location>
        <position position="1"/>
    </location>
</feature>
<reference evidence="5" key="1">
    <citation type="submission" date="2017-09" db="EMBL/GenBank/DDBJ databases">
        <title>Depth-based differentiation of microbial function through sediment-hosted aquifers and enrichment of novel symbionts in the deep terrestrial subsurface.</title>
        <authorList>
            <person name="Probst A.J."/>
            <person name="Ladd B."/>
            <person name="Jarett J.K."/>
            <person name="Geller-Mcgrath D.E."/>
            <person name="Sieber C.M.K."/>
            <person name="Emerson J.B."/>
            <person name="Anantharaman K."/>
            <person name="Thomas B.C."/>
            <person name="Malmstrom R."/>
            <person name="Stieglmeier M."/>
            <person name="Klingl A."/>
            <person name="Woyke T."/>
            <person name="Ryan C.M."/>
            <person name="Banfield J.F."/>
        </authorList>
    </citation>
    <scope>NUCLEOTIDE SEQUENCE [LARGE SCALE GENOMIC DNA]</scope>
</reference>
<dbReference type="Proteomes" id="UP000229383">
    <property type="component" value="Unassembled WGS sequence"/>
</dbReference>
<evidence type="ECO:0000259" key="3">
    <source>
        <dbReference type="SMART" id="SM00560"/>
    </source>
</evidence>
<evidence type="ECO:0000313" key="5">
    <source>
        <dbReference type="Proteomes" id="UP000229383"/>
    </source>
</evidence>